<accession>A0A066XDZ0</accession>
<dbReference type="eggNOG" id="ENOG502RXBQ">
    <property type="taxonomic scope" value="Eukaryota"/>
</dbReference>
<feature type="domain" description="Aminoglycoside phosphotransferase" evidence="2">
    <location>
        <begin position="256"/>
        <end position="325"/>
    </location>
</feature>
<dbReference type="SUPFAM" id="SSF56112">
    <property type="entry name" value="Protein kinase-like (PK-like)"/>
    <property type="match status" value="2"/>
</dbReference>
<evidence type="ECO:0000313" key="3">
    <source>
        <dbReference type="EMBL" id="KDN64200.1"/>
    </source>
</evidence>
<dbReference type="Gene3D" id="3.90.1200.10">
    <property type="match status" value="1"/>
</dbReference>
<sequence>METVKSTLNIPGACSIELLGGGAFNKLYIVRYAEKEVVARNTGLPVPEVLGFNADRGNPIGFEWIIMSKVPGRPWADAWREIPFSAKEELVRQIASFCSETFAHRFYGIGNLFPGTTPDPGPHLPEPKVADTSTEAKESVAADGPPSQERPDTDGCFNPHSGPANVGTPSVLGINTVQRIVSSAFIGVDVDPKIPRGPFPTSRERRLNRVLESDPADVGENANDSKTAILGPSTLVEGERMGKNKESRDSSDDEDNEDGDEDPEELQSTLEIITKLRAQMSNFFPPPGGPEFEPSVIYHDDMSRHNILVDDEGALTAVVDWECVSALPLYIACQYPPFLQGRPRDVEPIKSMYQHDEEGNVVELYWEHLEDYELTQLRRLFLEEMGKLQPEWVSIFNKSQRQRDYDLAVTSCDDTFMIRRILTWLSDLESRADNPKARMKSYAKVSCKIQIISGNTQATLLALLDNSFPPVRHEDDAAAPGPHVRLPVLVPRAASCSSSCYSFPTRFAEMPGVTTVHHGPRVPRHAVDMPAPAASPPAQAARPVVRPRVKGRSRGVPDGVPLLSGVGGVNDAADAVVGARAKLAILAVGTRVVLVMRGGD</sequence>
<evidence type="ECO:0000256" key="1">
    <source>
        <dbReference type="SAM" id="MobiDB-lite"/>
    </source>
</evidence>
<feature type="compositionally biased region" description="Basic and acidic residues" evidence="1">
    <location>
        <begin position="237"/>
        <end position="250"/>
    </location>
</feature>
<evidence type="ECO:0000259" key="2">
    <source>
        <dbReference type="Pfam" id="PF01636"/>
    </source>
</evidence>
<dbReference type="EMBL" id="JMSE01001150">
    <property type="protein sequence ID" value="KDN64200.1"/>
    <property type="molecule type" value="Genomic_DNA"/>
</dbReference>
<feature type="region of interest" description="Disordered" evidence="1">
    <location>
        <begin position="117"/>
        <end position="161"/>
    </location>
</feature>
<feature type="compositionally biased region" description="Acidic residues" evidence="1">
    <location>
        <begin position="251"/>
        <end position="265"/>
    </location>
</feature>
<keyword evidence="4" id="KW-1185">Reference proteome</keyword>
<dbReference type="PANTHER" id="PTHR21310:SF13">
    <property type="entry name" value="AMINOGLYCOSIDE PHOSPHOTRANSFERASE DOMAIN-CONTAINING PROTEIN"/>
    <property type="match status" value="1"/>
</dbReference>
<dbReference type="InterPro" id="IPR011009">
    <property type="entry name" value="Kinase-like_dom_sf"/>
</dbReference>
<dbReference type="OrthoDB" id="10003767at2759"/>
<proteinExistence type="predicted"/>
<dbReference type="HOGENOM" id="CLU_030124_0_0_1"/>
<name>A0A066XDZ0_COLSU</name>
<organism evidence="3 4">
    <name type="scientific">Colletotrichum sublineola</name>
    <name type="common">Sorghum anthracnose fungus</name>
    <dbReference type="NCBI Taxonomy" id="1173701"/>
    <lineage>
        <taxon>Eukaryota</taxon>
        <taxon>Fungi</taxon>
        <taxon>Dikarya</taxon>
        <taxon>Ascomycota</taxon>
        <taxon>Pezizomycotina</taxon>
        <taxon>Sordariomycetes</taxon>
        <taxon>Hypocreomycetidae</taxon>
        <taxon>Glomerellales</taxon>
        <taxon>Glomerellaceae</taxon>
        <taxon>Colletotrichum</taxon>
        <taxon>Colletotrichum graminicola species complex</taxon>
    </lineage>
</organism>
<protein>
    <recommendedName>
        <fullName evidence="2">Aminoglycoside phosphotransferase domain-containing protein</fullName>
    </recommendedName>
</protein>
<gene>
    <name evidence="3" type="ORF">CSUB01_11335</name>
</gene>
<dbReference type="AlphaFoldDB" id="A0A066XDZ0"/>
<evidence type="ECO:0000313" key="4">
    <source>
        <dbReference type="Proteomes" id="UP000027238"/>
    </source>
</evidence>
<dbReference type="STRING" id="1173701.A0A066XDZ0"/>
<feature type="compositionally biased region" description="Basic and acidic residues" evidence="1">
    <location>
        <begin position="202"/>
        <end position="212"/>
    </location>
</feature>
<reference evidence="4" key="1">
    <citation type="journal article" date="2014" name="Genome Announc.">
        <title>Draft genome sequence of Colletotrichum sublineola, a destructive pathogen of cultivated sorghum.</title>
        <authorList>
            <person name="Baroncelli R."/>
            <person name="Sanz-Martin J.M."/>
            <person name="Rech G.E."/>
            <person name="Sukno S.A."/>
            <person name="Thon M.R."/>
        </authorList>
    </citation>
    <scope>NUCLEOTIDE SEQUENCE [LARGE SCALE GENOMIC DNA]</scope>
    <source>
        <strain evidence="4">TX430BB</strain>
    </source>
</reference>
<dbReference type="Pfam" id="PF01636">
    <property type="entry name" value="APH"/>
    <property type="match status" value="1"/>
</dbReference>
<dbReference type="InterPro" id="IPR002575">
    <property type="entry name" value="Aminoglycoside_PTrfase"/>
</dbReference>
<comment type="caution">
    <text evidence="3">The sequence shown here is derived from an EMBL/GenBank/DDBJ whole genome shotgun (WGS) entry which is preliminary data.</text>
</comment>
<feature type="compositionally biased region" description="Basic and acidic residues" evidence="1">
    <location>
        <begin position="125"/>
        <end position="140"/>
    </location>
</feature>
<dbReference type="PANTHER" id="PTHR21310">
    <property type="entry name" value="AMINOGLYCOSIDE PHOSPHOTRANSFERASE-RELATED-RELATED"/>
    <property type="match status" value="1"/>
</dbReference>
<dbReference type="Proteomes" id="UP000027238">
    <property type="component" value="Unassembled WGS sequence"/>
</dbReference>
<feature type="region of interest" description="Disordered" evidence="1">
    <location>
        <begin position="192"/>
        <end position="265"/>
    </location>
</feature>
<dbReference type="InterPro" id="IPR051678">
    <property type="entry name" value="AGP_Transferase"/>
</dbReference>